<keyword evidence="3" id="KW-1185">Reference proteome</keyword>
<accession>A0A164JTQ3</accession>
<evidence type="ECO:0000256" key="1">
    <source>
        <dbReference type="SAM" id="MobiDB-lite"/>
    </source>
</evidence>
<protein>
    <submittedName>
        <fullName evidence="2">Uncharacterized protein</fullName>
    </submittedName>
</protein>
<feature type="compositionally biased region" description="Basic and acidic residues" evidence="1">
    <location>
        <begin position="104"/>
        <end position="117"/>
    </location>
</feature>
<dbReference type="Proteomes" id="UP000076858">
    <property type="component" value="Unassembled WGS sequence"/>
</dbReference>
<proteinExistence type="predicted"/>
<comment type="caution">
    <text evidence="2">The sequence shown here is derived from an EMBL/GenBank/DDBJ whole genome shotgun (WGS) entry which is preliminary data.</text>
</comment>
<name>A0A164JTQ3_9CRUS</name>
<dbReference type="OrthoDB" id="7444419at2759"/>
<reference evidence="2 3" key="1">
    <citation type="submission" date="2016-03" db="EMBL/GenBank/DDBJ databases">
        <title>EvidentialGene: Evidence-directed Construction of Genes on Genomes.</title>
        <authorList>
            <person name="Gilbert D.G."/>
            <person name="Choi J.-H."/>
            <person name="Mockaitis K."/>
            <person name="Colbourne J."/>
            <person name="Pfrender M."/>
        </authorList>
    </citation>
    <scope>NUCLEOTIDE SEQUENCE [LARGE SCALE GENOMIC DNA]</scope>
    <source>
        <strain evidence="2 3">Xinb3</strain>
        <tissue evidence="2">Complete organism</tissue>
    </source>
</reference>
<feature type="non-terminal residue" evidence="2">
    <location>
        <position position="117"/>
    </location>
</feature>
<evidence type="ECO:0000313" key="3">
    <source>
        <dbReference type="Proteomes" id="UP000076858"/>
    </source>
</evidence>
<dbReference type="EMBL" id="LRGB01003860">
    <property type="protein sequence ID" value="KZS02647.1"/>
    <property type="molecule type" value="Genomic_DNA"/>
</dbReference>
<organism evidence="2 3">
    <name type="scientific">Daphnia magna</name>
    <dbReference type="NCBI Taxonomy" id="35525"/>
    <lineage>
        <taxon>Eukaryota</taxon>
        <taxon>Metazoa</taxon>
        <taxon>Ecdysozoa</taxon>
        <taxon>Arthropoda</taxon>
        <taxon>Crustacea</taxon>
        <taxon>Branchiopoda</taxon>
        <taxon>Diplostraca</taxon>
        <taxon>Cladocera</taxon>
        <taxon>Anomopoda</taxon>
        <taxon>Daphniidae</taxon>
        <taxon>Daphnia</taxon>
    </lineage>
</organism>
<gene>
    <name evidence="2" type="ORF">APZ42_000236</name>
</gene>
<evidence type="ECO:0000313" key="2">
    <source>
        <dbReference type="EMBL" id="KZS02647.1"/>
    </source>
</evidence>
<feature type="region of interest" description="Disordered" evidence="1">
    <location>
        <begin position="40"/>
        <end position="117"/>
    </location>
</feature>
<sequence length="117" mass="13071">MAIEAKLTTYLKEKWNEKRKRTGAELNVLDLDDWITVKSMSKQHGKNAFESLPTSTSKVRFDEKKPVKKQNAAHTSTIGHVSTEEGSKSTASSPPEGAPKGKQLKTEEKVAEKTDQW</sequence>
<dbReference type="AlphaFoldDB" id="A0A164JTQ3"/>